<protein>
    <submittedName>
        <fullName evidence="1">Uncharacterized protein</fullName>
    </submittedName>
</protein>
<dbReference type="OrthoDB" id="62952at2759"/>
<keyword evidence="4" id="KW-1185">Reference proteome</keyword>
<sequence length="325" mass="37575">MAQTLPGESPEDMIIKGSDRDRGDISDCFNDYWRQDTYARVSKAELVKRLDAVGHYIPRSHSYQSSLATYLQRSDQGCPCYFTCTTDELQKFVTARGLEVESSRRARATKLRTALEHADAQRPFHKFMDLAPELRNRVYAFYMSEFNNNVLLAPTQPPLTRASSLVRQEALPMFYKTCKFTLALKHVSCYGLKWDEDSDRFIKSLQPSSLAMVRNIQFQIFGRDAIMPDDLYNGMYNFAIDIQLGNGRKPCTVDLLELLKADKERWDDYKDFEKEVEALENDVKAVFEAVSRRVNSQTGERVLSLTIEDLWTARRKMEPSFVKYV</sequence>
<evidence type="ECO:0000313" key="2">
    <source>
        <dbReference type="EMBL" id="WPB06682.1"/>
    </source>
</evidence>
<dbReference type="EMBL" id="LKMD01000106">
    <property type="protein sequence ID" value="PIA91564.1"/>
    <property type="molecule type" value="Genomic_DNA"/>
</dbReference>
<dbReference type="AlphaFoldDB" id="A0A2G5HG89"/>
<evidence type="ECO:0000313" key="4">
    <source>
        <dbReference type="Proteomes" id="UP001302367"/>
    </source>
</evidence>
<organism evidence="1 3">
    <name type="scientific">Cercospora beticola</name>
    <name type="common">Sugarbeet leaf spot fungus</name>
    <dbReference type="NCBI Taxonomy" id="122368"/>
    <lineage>
        <taxon>Eukaryota</taxon>
        <taxon>Fungi</taxon>
        <taxon>Dikarya</taxon>
        <taxon>Ascomycota</taxon>
        <taxon>Pezizomycotina</taxon>
        <taxon>Dothideomycetes</taxon>
        <taxon>Dothideomycetidae</taxon>
        <taxon>Mycosphaerellales</taxon>
        <taxon>Mycosphaerellaceae</taxon>
        <taxon>Cercospora</taxon>
    </lineage>
</organism>
<evidence type="ECO:0000313" key="3">
    <source>
        <dbReference type="Proteomes" id="UP000230605"/>
    </source>
</evidence>
<evidence type="ECO:0000313" key="1">
    <source>
        <dbReference type="EMBL" id="PIA91564.1"/>
    </source>
</evidence>
<dbReference type="Proteomes" id="UP000230605">
    <property type="component" value="Chromosome 7"/>
</dbReference>
<dbReference type="Proteomes" id="UP001302367">
    <property type="component" value="Chromosome 7"/>
</dbReference>
<name>A0A2G5HG89_CERBT</name>
<reference evidence="1 3" key="1">
    <citation type="submission" date="2015-10" db="EMBL/GenBank/DDBJ databases">
        <title>The cercosporin biosynthetic gene cluster was horizontally transferred to several fungal lineages and shown to be expanded in Cercospora beticola based on microsynteny with recipient genomes.</title>
        <authorList>
            <person name="De Jonge R."/>
            <person name="Ebert M.K."/>
            <person name="Suttle J.C."/>
            <person name="Jurick Ii W.M."/>
            <person name="Secor G.A."/>
            <person name="Thomma B.P."/>
            <person name="Van De Peer Y."/>
            <person name="Bolton M.D."/>
        </authorList>
    </citation>
    <scope>NUCLEOTIDE SEQUENCE [LARGE SCALE GENOMIC DNA]</scope>
    <source>
        <strain evidence="1 3">09-40</strain>
    </source>
</reference>
<dbReference type="EMBL" id="CP134190">
    <property type="protein sequence ID" value="WPB06682.1"/>
    <property type="molecule type" value="Genomic_DNA"/>
</dbReference>
<gene>
    <name evidence="1" type="ORF">CB0940_09043</name>
    <name evidence="2" type="ORF">RHO25_011341</name>
</gene>
<reference evidence="2 4" key="2">
    <citation type="submission" date="2023-09" db="EMBL/GenBank/DDBJ databases">
        <title>Complete-Gapless Cercospora beticola genome.</title>
        <authorList>
            <person name="Wyatt N.A."/>
            <person name="Spanner R.E."/>
            <person name="Bolton M.D."/>
        </authorList>
    </citation>
    <scope>NUCLEOTIDE SEQUENCE [LARGE SCALE GENOMIC DNA]</scope>
    <source>
        <strain evidence="2">Cb09-40</strain>
    </source>
</reference>
<proteinExistence type="predicted"/>
<accession>A0A2G5HG89</accession>